<dbReference type="Pfam" id="PF01370">
    <property type="entry name" value="Epimerase"/>
    <property type="match status" value="1"/>
</dbReference>
<dbReference type="PATRIC" id="fig|717774.3.peg.4274"/>
<dbReference type="KEGG" id="mme:Marme_4130"/>
<dbReference type="RefSeq" id="WP_013663232.1">
    <property type="nucleotide sequence ID" value="NC_015276.1"/>
</dbReference>
<dbReference type="PANTHER" id="PTHR43574">
    <property type="entry name" value="EPIMERASE-RELATED"/>
    <property type="match status" value="1"/>
</dbReference>
<evidence type="ECO:0000259" key="2">
    <source>
        <dbReference type="Pfam" id="PF01370"/>
    </source>
</evidence>
<gene>
    <name evidence="3" type="ordered locus">Marme_4130</name>
</gene>
<dbReference type="InterPro" id="IPR001509">
    <property type="entry name" value="Epimerase_deHydtase"/>
</dbReference>
<dbReference type="STRING" id="717774.Marme_4130"/>
<protein>
    <submittedName>
        <fullName evidence="3">NAD-dependent epimerase/dehydratase</fullName>
    </submittedName>
</protein>
<dbReference type="Proteomes" id="UP000001062">
    <property type="component" value="Chromosome"/>
</dbReference>
<feature type="domain" description="NAD-dependent epimerase/dehydratase" evidence="2">
    <location>
        <begin position="6"/>
        <end position="197"/>
    </location>
</feature>
<evidence type="ECO:0000313" key="3">
    <source>
        <dbReference type="EMBL" id="ADZ93330.1"/>
    </source>
</evidence>
<dbReference type="EMBL" id="CP002583">
    <property type="protein sequence ID" value="ADZ93330.1"/>
    <property type="molecule type" value="Genomic_DNA"/>
</dbReference>
<organism evidence="3 4">
    <name type="scientific">Marinomonas mediterranea (strain ATCC 700492 / JCM 21426 / NBRC 103028 / MMB-1)</name>
    <dbReference type="NCBI Taxonomy" id="717774"/>
    <lineage>
        <taxon>Bacteria</taxon>
        <taxon>Pseudomonadati</taxon>
        <taxon>Pseudomonadota</taxon>
        <taxon>Gammaproteobacteria</taxon>
        <taxon>Oceanospirillales</taxon>
        <taxon>Oceanospirillaceae</taxon>
        <taxon>Marinomonas</taxon>
    </lineage>
</organism>
<keyword evidence="1" id="KW-0520">NAD</keyword>
<dbReference type="HOGENOM" id="CLU_007383_11_2_6"/>
<name>F2K0Y1_MARM1</name>
<reference evidence="3 4" key="1">
    <citation type="journal article" date="2012" name="Stand. Genomic Sci.">
        <title>Complete genome sequence of the melanogenic marine bacterium Marinomonas mediterranea type strain (MMB-1(T)).</title>
        <authorList>
            <person name="Lucas-Elio P."/>
            <person name="Goodwin L."/>
            <person name="Woyke T."/>
            <person name="Pitluck S."/>
            <person name="Nolan M."/>
            <person name="Kyrpides N.C."/>
            <person name="Detter J.C."/>
            <person name="Copeland A."/>
            <person name="Teshima H."/>
            <person name="Bruce D."/>
            <person name="Detter C."/>
            <person name="Tapia R."/>
            <person name="Han S."/>
            <person name="Land M.L."/>
            <person name="Ivanova N."/>
            <person name="Mikhailova N."/>
            <person name="Johnston A.W."/>
            <person name="Sanchez-Amat A."/>
        </authorList>
    </citation>
    <scope>NUCLEOTIDE SEQUENCE [LARGE SCALE GENOMIC DNA]</scope>
    <source>
        <strain evidence="4">ATCC 700492 / JCM 21426 / NBRC 103028 / MMB-1</strain>
    </source>
</reference>
<sequence length="291" mass="31856">MVITRVLVAGCGDIGASIATNWAEKGAHVSAVRRTGTDFPEGVSGITADLTNISPSQLPDVDLIYLIMTPQGRTEQAYRSAYVDTAKALESRYAKEDQKSTPKLIFVSSTSVYGENQGEWIDESSIAKPQKDTAKCLLQAEQILSDAFGACSARCSGIYGPGRYRLIEKVKSATEWGINSWTNRIHRDDVVSGLMLLGERLLDGAAQENKTSPLPHIILTDDTPVSMWEVKLWIASRIGATVNAGDGCDFIPQSGKRIQANYLKECGWMLTYPSYVLGYEQLLLEKGEVVR</sequence>
<dbReference type="Gene3D" id="3.40.50.720">
    <property type="entry name" value="NAD(P)-binding Rossmann-like Domain"/>
    <property type="match status" value="1"/>
</dbReference>
<evidence type="ECO:0000256" key="1">
    <source>
        <dbReference type="ARBA" id="ARBA00023027"/>
    </source>
</evidence>
<proteinExistence type="predicted"/>
<keyword evidence="4" id="KW-1185">Reference proteome</keyword>
<dbReference type="eggNOG" id="COG0451">
    <property type="taxonomic scope" value="Bacteria"/>
</dbReference>
<dbReference type="AlphaFoldDB" id="F2K0Y1"/>
<accession>F2K0Y1</accession>
<dbReference type="InterPro" id="IPR036291">
    <property type="entry name" value="NAD(P)-bd_dom_sf"/>
</dbReference>
<evidence type="ECO:0000313" key="4">
    <source>
        <dbReference type="Proteomes" id="UP000001062"/>
    </source>
</evidence>
<dbReference type="SUPFAM" id="SSF51735">
    <property type="entry name" value="NAD(P)-binding Rossmann-fold domains"/>
    <property type="match status" value="1"/>
</dbReference>